<dbReference type="Pfam" id="PF07690">
    <property type="entry name" value="MFS_1"/>
    <property type="match status" value="1"/>
</dbReference>
<evidence type="ECO:0000256" key="6">
    <source>
        <dbReference type="SAM" id="Phobius"/>
    </source>
</evidence>
<dbReference type="SUPFAM" id="SSF103473">
    <property type="entry name" value="MFS general substrate transporter"/>
    <property type="match status" value="1"/>
</dbReference>
<keyword evidence="2" id="KW-1003">Cell membrane</keyword>
<organism evidence="7 8">
    <name type="scientific">Streptomyces mesophilus</name>
    <dbReference type="NCBI Taxonomy" id="1775132"/>
    <lineage>
        <taxon>Bacteria</taxon>
        <taxon>Bacillati</taxon>
        <taxon>Actinomycetota</taxon>
        <taxon>Actinomycetes</taxon>
        <taxon>Kitasatosporales</taxon>
        <taxon>Streptomycetaceae</taxon>
        <taxon>Streptomyces</taxon>
    </lineage>
</organism>
<evidence type="ECO:0000256" key="3">
    <source>
        <dbReference type="ARBA" id="ARBA00022692"/>
    </source>
</evidence>
<feature type="transmembrane region" description="Helical" evidence="6">
    <location>
        <begin position="49"/>
        <end position="68"/>
    </location>
</feature>
<dbReference type="Proteomes" id="UP000481109">
    <property type="component" value="Unassembled WGS sequence"/>
</dbReference>
<comment type="caution">
    <text evidence="7">The sequence shown here is derived from an EMBL/GenBank/DDBJ whole genome shotgun (WGS) entry which is preliminary data.</text>
</comment>
<dbReference type="PANTHER" id="PTHR23513">
    <property type="entry name" value="INTEGRAL MEMBRANE EFFLUX PROTEIN-RELATED"/>
    <property type="match status" value="1"/>
</dbReference>
<gene>
    <name evidence="7" type="ORF">G6045_28515</name>
</gene>
<reference evidence="7 8" key="1">
    <citation type="submission" date="2020-02" db="EMBL/GenBank/DDBJ databases">
        <title>Whole-genome analyses of novel actinobacteria.</title>
        <authorList>
            <person name="Sahin N."/>
            <person name="Tokatli A."/>
        </authorList>
    </citation>
    <scope>NUCLEOTIDE SEQUENCE [LARGE SCALE GENOMIC DNA]</scope>
    <source>
        <strain evidence="7 8">YC504</strain>
    </source>
</reference>
<evidence type="ECO:0000256" key="1">
    <source>
        <dbReference type="ARBA" id="ARBA00004651"/>
    </source>
</evidence>
<feature type="transmembrane region" description="Helical" evidence="6">
    <location>
        <begin position="352"/>
        <end position="373"/>
    </location>
</feature>
<dbReference type="InterPro" id="IPR036259">
    <property type="entry name" value="MFS_trans_sf"/>
</dbReference>
<accession>A0A6G4XQ57</accession>
<dbReference type="InterPro" id="IPR011701">
    <property type="entry name" value="MFS"/>
</dbReference>
<keyword evidence="4 6" id="KW-1133">Transmembrane helix</keyword>
<protein>
    <submittedName>
        <fullName evidence="7">MFS transporter</fullName>
    </submittedName>
</protein>
<dbReference type="GO" id="GO:0022857">
    <property type="term" value="F:transmembrane transporter activity"/>
    <property type="evidence" value="ECO:0007669"/>
    <property type="project" value="InterPro"/>
</dbReference>
<keyword evidence="8" id="KW-1185">Reference proteome</keyword>
<feature type="transmembrane region" description="Helical" evidence="6">
    <location>
        <begin position="21"/>
        <end position="43"/>
    </location>
</feature>
<dbReference type="AlphaFoldDB" id="A0A6G4XQ57"/>
<feature type="transmembrane region" description="Helical" evidence="6">
    <location>
        <begin position="226"/>
        <end position="250"/>
    </location>
</feature>
<evidence type="ECO:0000313" key="7">
    <source>
        <dbReference type="EMBL" id="NGO79568.1"/>
    </source>
</evidence>
<keyword evidence="5 6" id="KW-0472">Membrane</keyword>
<evidence type="ECO:0000256" key="5">
    <source>
        <dbReference type="ARBA" id="ARBA00023136"/>
    </source>
</evidence>
<dbReference type="GO" id="GO:0005886">
    <property type="term" value="C:plasma membrane"/>
    <property type="evidence" value="ECO:0007669"/>
    <property type="project" value="UniProtKB-SubCell"/>
</dbReference>
<feature type="transmembrane region" description="Helical" evidence="6">
    <location>
        <begin position="313"/>
        <end position="331"/>
    </location>
</feature>
<dbReference type="CDD" id="cd06173">
    <property type="entry name" value="MFS_MefA_like"/>
    <property type="match status" value="1"/>
</dbReference>
<dbReference type="Gene3D" id="1.20.1250.20">
    <property type="entry name" value="MFS general substrate transporter like domains"/>
    <property type="match status" value="1"/>
</dbReference>
<dbReference type="RefSeq" id="WP_165335009.1">
    <property type="nucleotide sequence ID" value="NZ_JAAKZW010000159.1"/>
</dbReference>
<evidence type="ECO:0000256" key="2">
    <source>
        <dbReference type="ARBA" id="ARBA00022475"/>
    </source>
</evidence>
<feature type="transmembrane region" description="Helical" evidence="6">
    <location>
        <begin position="256"/>
        <end position="277"/>
    </location>
</feature>
<dbReference type="EMBL" id="JAAKZW010000159">
    <property type="protein sequence ID" value="NGO79568.1"/>
    <property type="molecule type" value="Genomic_DNA"/>
</dbReference>
<evidence type="ECO:0000313" key="8">
    <source>
        <dbReference type="Proteomes" id="UP000481109"/>
    </source>
</evidence>
<sequence>MAKAQVKPALGREFHWLWGAYAVSIFGTWLAFDAFALIAVLVLHTGPAGVSALAAVGPAVAALVAVPLGPWMEFRRKRPVMIGMDVVRCAALLTIPLAYALDALSLVQLLLVSVVVGAADIAFTAASGATLKTLVPRDHLLAANGRFESTMWTATLVGPPLGGAAVGLVGPVLTVAANAVSFLLSALGIRAIGGSEAAPARQQDHPPDRIGDGFRFLLGHRELRPLFLNTVLVNALIMTSAPLLAVLMLGPLGFAPWQYGLAFAVPCLGGLLGSRLARRLVPRFGERRVLLGAGVLRVCWPVGLAFVHSGTSGLVLVMVVEFGLITCAAVYSPVLATRRLAALPTDHVSRVLAAWSVASKGTTAVLIAVWGLLAAAVGARGAIAVAGVLLLLTPLLLG</sequence>
<comment type="subcellular location">
    <subcellularLocation>
        <location evidence="1">Cell membrane</location>
        <topology evidence="1">Multi-pass membrane protein</topology>
    </subcellularLocation>
</comment>
<proteinExistence type="predicted"/>
<feature type="non-terminal residue" evidence="7">
    <location>
        <position position="398"/>
    </location>
</feature>
<feature type="transmembrane region" description="Helical" evidence="6">
    <location>
        <begin position="289"/>
        <end position="307"/>
    </location>
</feature>
<feature type="transmembrane region" description="Helical" evidence="6">
    <location>
        <begin position="379"/>
        <end position="397"/>
    </location>
</feature>
<name>A0A6G4XQ57_9ACTN</name>
<keyword evidence="3 6" id="KW-0812">Transmembrane</keyword>
<feature type="transmembrane region" description="Helical" evidence="6">
    <location>
        <begin position="80"/>
        <end position="101"/>
    </location>
</feature>
<evidence type="ECO:0000256" key="4">
    <source>
        <dbReference type="ARBA" id="ARBA00022989"/>
    </source>
</evidence>
<dbReference type="PANTHER" id="PTHR23513:SF6">
    <property type="entry name" value="MAJOR FACILITATOR SUPERFAMILY ASSOCIATED DOMAIN-CONTAINING PROTEIN"/>
    <property type="match status" value="1"/>
</dbReference>